<gene>
    <name evidence="1" type="ORF">ACFQMG_16535</name>
</gene>
<keyword evidence="2" id="KW-1185">Reference proteome</keyword>
<dbReference type="RefSeq" id="WP_345704216.1">
    <property type="nucleotide sequence ID" value="NZ_BAABKV010000001.1"/>
</dbReference>
<organism evidence="1 2">
    <name type="scientific">Kitasatospora paranensis</name>
    <dbReference type="NCBI Taxonomy" id="258053"/>
    <lineage>
        <taxon>Bacteria</taxon>
        <taxon>Bacillati</taxon>
        <taxon>Actinomycetota</taxon>
        <taxon>Actinomycetes</taxon>
        <taxon>Kitasatosporales</taxon>
        <taxon>Streptomycetaceae</taxon>
        <taxon>Kitasatospora</taxon>
    </lineage>
</organism>
<sequence>MVPQAGVRVVLGSAFVDPRDPNNGLGNPFAVVIGADVAALSSAQRRDLARRTGAPETVFVDAVRQRTGLQSPSGYELDLTVLTPTGKALGACAHGFIGTVHALTQTGAITAGLDLLITTPSGGSARASLAGDGTVMLQFDSSEPLIAYGRAQALEEIFHVPLPSLAAGLPVLSVGSPKLTVEVAPGAFARLQRQLGGLDYDRLMALQRELNVNGIHLFCRNDITGMPERAIQTNAYLGRDLAVDRATGVSSAAQVSADPRIHAGRQLQITQYTQTGRSAVLTLTKGEGRSVWVGGAASLLGHHSAHPCSS</sequence>
<evidence type="ECO:0000313" key="2">
    <source>
        <dbReference type="Proteomes" id="UP001596435"/>
    </source>
</evidence>
<proteinExistence type="predicted"/>
<reference evidence="2" key="1">
    <citation type="journal article" date="2019" name="Int. J. Syst. Evol. Microbiol.">
        <title>The Global Catalogue of Microorganisms (GCM) 10K type strain sequencing project: providing services to taxonomists for standard genome sequencing and annotation.</title>
        <authorList>
            <consortium name="The Broad Institute Genomics Platform"/>
            <consortium name="The Broad Institute Genome Sequencing Center for Infectious Disease"/>
            <person name="Wu L."/>
            <person name="Ma J."/>
        </authorList>
    </citation>
    <scope>NUCLEOTIDE SEQUENCE [LARGE SCALE GENOMIC DNA]</scope>
    <source>
        <strain evidence="2">CGMCC 1.12859</strain>
    </source>
</reference>
<name>A0ABW2FYF7_9ACTN</name>
<dbReference type="SUPFAM" id="SSF54506">
    <property type="entry name" value="Diaminopimelate epimerase-like"/>
    <property type="match status" value="1"/>
</dbReference>
<dbReference type="Gene3D" id="3.10.310.10">
    <property type="entry name" value="Diaminopimelate Epimerase, Chain A, domain 1"/>
    <property type="match status" value="2"/>
</dbReference>
<comment type="caution">
    <text evidence="1">The sequence shown here is derived from an EMBL/GenBank/DDBJ whole genome shotgun (WGS) entry which is preliminary data.</text>
</comment>
<evidence type="ECO:0008006" key="3">
    <source>
        <dbReference type="Google" id="ProtNLM"/>
    </source>
</evidence>
<dbReference type="Proteomes" id="UP001596435">
    <property type="component" value="Unassembled WGS sequence"/>
</dbReference>
<protein>
    <recommendedName>
        <fullName evidence="3">Phenazine biosynthesis protein PhzF</fullName>
    </recommendedName>
</protein>
<dbReference type="EMBL" id="JBHTAJ010000028">
    <property type="protein sequence ID" value="MFC7181167.1"/>
    <property type="molecule type" value="Genomic_DNA"/>
</dbReference>
<accession>A0ABW2FYF7</accession>
<evidence type="ECO:0000313" key="1">
    <source>
        <dbReference type="EMBL" id="MFC7181167.1"/>
    </source>
</evidence>